<dbReference type="Proteomes" id="UP001642405">
    <property type="component" value="Unassembled WGS sequence"/>
</dbReference>
<organism evidence="4 5">
    <name type="scientific">Sporothrix curviconia</name>
    <dbReference type="NCBI Taxonomy" id="1260050"/>
    <lineage>
        <taxon>Eukaryota</taxon>
        <taxon>Fungi</taxon>
        <taxon>Dikarya</taxon>
        <taxon>Ascomycota</taxon>
        <taxon>Pezizomycotina</taxon>
        <taxon>Sordariomycetes</taxon>
        <taxon>Sordariomycetidae</taxon>
        <taxon>Ophiostomatales</taxon>
        <taxon>Ophiostomataceae</taxon>
        <taxon>Sporothrix</taxon>
    </lineage>
</organism>
<feature type="transmembrane region" description="Helical" evidence="2">
    <location>
        <begin position="281"/>
        <end position="298"/>
    </location>
</feature>
<dbReference type="InterPro" id="IPR050879">
    <property type="entry name" value="Acyltransferase_3"/>
</dbReference>
<reference evidence="4 5" key="1">
    <citation type="submission" date="2024-01" db="EMBL/GenBank/DDBJ databases">
        <authorList>
            <person name="Allen C."/>
            <person name="Tagirdzhanova G."/>
        </authorList>
    </citation>
    <scope>NUCLEOTIDE SEQUENCE [LARGE SCALE GENOMIC DNA]</scope>
</reference>
<accession>A0ABP0AWG4</accession>
<keyword evidence="2" id="KW-0472">Membrane</keyword>
<feature type="transmembrane region" description="Helical" evidence="2">
    <location>
        <begin position="90"/>
        <end position="117"/>
    </location>
</feature>
<comment type="caution">
    <text evidence="4">The sequence shown here is derived from an EMBL/GenBank/DDBJ whole genome shotgun (WGS) entry which is preliminary data.</text>
</comment>
<feature type="transmembrane region" description="Helical" evidence="2">
    <location>
        <begin position="187"/>
        <end position="208"/>
    </location>
</feature>
<dbReference type="PANTHER" id="PTHR23028:SF134">
    <property type="entry name" value="PUTATIVE (AFU_ORTHOLOGUE AFUA_4G08520)-RELATED"/>
    <property type="match status" value="1"/>
</dbReference>
<feature type="transmembrane region" description="Helical" evidence="2">
    <location>
        <begin position="566"/>
        <end position="585"/>
    </location>
</feature>
<feature type="transmembrane region" description="Helical" evidence="2">
    <location>
        <begin position="605"/>
        <end position="624"/>
    </location>
</feature>
<feature type="region of interest" description="Disordered" evidence="1">
    <location>
        <begin position="455"/>
        <end position="478"/>
    </location>
</feature>
<sequence length="661" mass="73102">MTSASLRGLRRWASSQIQPLYDSLPTAENLDDSDLKHETAADLGSMSGRSNSNSSGSGSSHGHTGMLTSFSSPPSSPTASSSNRSALARWVHIVTTVLHNLLAGLMALPLFLLRLVLLPFHRGKSAAGAILSSASAPPRSYTPVGPGRWPALFAQLEEFQVLVPSFLQPVAPGTPPKKLHPTAYLDGLRGVAAFFVVWHHASLLWFSWIIHHGYGSERGAHWLIQLPIVRLVISGPPHVSVFFVISGYALSYKPLRLSRQGRLAEAAEAINSGVFRRYTRLFLMPLVVSLVAALMTYLDLYGGKDWKGVAIPTRRPPQAATLWGQFHHWLRSFITMVNPLSTTLSRGMFFMYDQNEWTLPVEFDMSMVLFLCQAAFNRFRARMRMLFVAGVTVFALFYIHWQAFLFFSGMLICDLHFEFEGLGVAKKPAPRQVDADGFVEMAQVGGHGALSAAATTETATTTTASPPLPPPPSSPTLRTRRRHLRWTIYKIVCFVVCLYVLSIPDEGHGAANTPGYRTLVAWLPPFHKAKKALDDWYMPLAAVGLVFTIDRTPALQRIFTHPFPQYLGYISYSMYLIHGTVIWTIGHWAARKAAHITGTATQWQYGLAVSMSAVVIWTVTVVLSDLATRTIDAKAVSLGRIVYERCSQSEKEPADVLPRTR</sequence>
<feature type="region of interest" description="Disordered" evidence="1">
    <location>
        <begin position="43"/>
        <end position="81"/>
    </location>
</feature>
<dbReference type="Pfam" id="PF01757">
    <property type="entry name" value="Acyl_transf_3"/>
    <property type="match status" value="1"/>
</dbReference>
<evidence type="ECO:0000259" key="3">
    <source>
        <dbReference type="Pfam" id="PF01757"/>
    </source>
</evidence>
<dbReference type="InterPro" id="IPR002656">
    <property type="entry name" value="Acyl_transf_3_dom"/>
</dbReference>
<keyword evidence="2" id="KW-1133">Transmembrane helix</keyword>
<evidence type="ECO:0000313" key="4">
    <source>
        <dbReference type="EMBL" id="CAK7211617.1"/>
    </source>
</evidence>
<proteinExistence type="predicted"/>
<gene>
    <name evidence="4" type="ORF">SCUCBS95973_001176</name>
</gene>
<feature type="compositionally biased region" description="Low complexity" evidence="1">
    <location>
        <begin position="455"/>
        <end position="465"/>
    </location>
</feature>
<keyword evidence="5" id="KW-1185">Reference proteome</keyword>
<keyword evidence="2" id="KW-0812">Transmembrane</keyword>
<evidence type="ECO:0000313" key="5">
    <source>
        <dbReference type="Proteomes" id="UP001642405"/>
    </source>
</evidence>
<dbReference type="PANTHER" id="PTHR23028">
    <property type="entry name" value="ACETYLTRANSFERASE"/>
    <property type="match status" value="1"/>
</dbReference>
<feature type="transmembrane region" description="Helical" evidence="2">
    <location>
        <begin position="536"/>
        <end position="554"/>
    </location>
</feature>
<evidence type="ECO:0000256" key="2">
    <source>
        <dbReference type="SAM" id="Phobius"/>
    </source>
</evidence>
<feature type="domain" description="Acyltransferase 3" evidence="3">
    <location>
        <begin position="183"/>
        <end position="418"/>
    </location>
</feature>
<protein>
    <recommendedName>
        <fullName evidence="3">Acyltransferase 3 domain-containing protein</fullName>
    </recommendedName>
</protein>
<name>A0ABP0AWG4_9PEZI</name>
<feature type="transmembrane region" description="Helical" evidence="2">
    <location>
        <begin position="383"/>
        <end position="399"/>
    </location>
</feature>
<feature type="transmembrane region" description="Helical" evidence="2">
    <location>
        <begin position="487"/>
        <end position="504"/>
    </location>
</feature>
<evidence type="ECO:0000256" key="1">
    <source>
        <dbReference type="SAM" id="MobiDB-lite"/>
    </source>
</evidence>
<dbReference type="EMBL" id="CAWUHB010000004">
    <property type="protein sequence ID" value="CAK7211617.1"/>
    <property type="molecule type" value="Genomic_DNA"/>
</dbReference>
<feature type="transmembrane region" description="Helical" evidence="2">
    <location>
        <begin position="228"/>
        <end position="250"/>
    </location>
</feature>